<gene>
    <name evidence="2" type="ORF">GAQ56_22640</name>
</gene>
<protein>
    <submittedName>
        <fullName evidence="2">Uncharacterized protein</fullName>
    </submittedName>
</protein>
<organism evidence="2 3">
    <name type="scientific">Bacteroides uniformis</name>
    <dbReference type="NCBI Taxonomy" id="820"/>
    <lineage>
        <taxon>Bacteria</taxon>
        <taxon>Pseudomonadati</taxon>
        <taxon>Bacteroidota</taxon>
        <taxon>Bacteroidia</taxon>
        <taxon>Bacteroidales</taxon>
        <taxon>Bacteroidaceae</taxon>
        <taxon>Bacteroides</taxon>
    </lineage>
</organism>
<accession>A0A7J5GCE1</accession>
<keyword evidence="1" id="KW-0175">Coiled coil</keyword>
<dbReference type="EMBL" id="WCUV01000031">
    <property type="protein sequence ID" value="KAB4086193.1"/>
    <property type="molecule type" value="Genomic_DNA"/>
</dbReference>
<dbReference type="Proteomes" id="UP000432488">
    <property type="component" value="Unassembled WGS sequence"/>
</dbReference>
<comment type="caution">
    <text evidence="2">The sequence shown here is derived from an EMBL/GenBank/DDBJ whole genome shotgun (WGS) entry which is preliminary data.</text>
</comment>
<dbReference type="AlphaFoldDB" id="A0A7J5GCE1"/>
<proteinExistence type="predicted"/>
<name>A0A7J5GCE1_BACUN</name>
<feature type="non-terminal residue" evidence="2">
    <location>
        <position position="174"/>
    </location>
</feature>
<reference evidence="2 3" key="1">
    <citation type="journal article" date="2019" name="Nat. Med.">
        <title>A library of human gut bacterial isolates paired with longitudinal multiomics data enables mechanistic microbiome research.</title>
        <authorList>
            <person name="Poyet M."/>
            <person name="Groussin M."/>
            <person name="Gibbons S.M."/>
            <person name="Avila-Pacheco J."/>
            <person name="Jiang X."/>
            <person name="Kearney S.M."/>
            <person name="Perrotta A.R."/>
            <person name="Berdy B."/>
            <person name="Zhao S."/>
            <person name="Lieberman T.D."/>
            <person name="Swanson P.K."/>
            <person name="Smith M."/>
            <person name="Roesemann S."/>
            <person name="Alexander J.E."/>
            <person name="Rich S.A."/>
            <person name="Livny J."/>
            <person name="Vlamakis H."/>
            <person name="Clish C."/>
            <person name="Bullock K."/>
            <person name="Deik A."/>
            <person name="Scott J."/>
            <person name="Pierce K.A."/>
            <person name="Xavier R.J."/>
            <person name="Alm E.J."/>
        </authorList>
    </citation>
    <scope>NUCLEOTIDE SEQUENCE [LARGE SCALE GENOMIC DNA]</scope>
    <source>
        <strain evidence="2 3">BIOML-A42</strain>
    </source>
</reference>
<evidence type="ECO:0000256" key="1">
    <source>
        <dbReference type="SAM" id="Coils"/>
    </source>
</evidence>
<sequence length="174" mass="20940">MAVEIQIMIPQYGELNRIYSDFIISHTFSFDKQKFITDFYKQYNDTTAFEAAILELVLDKHKEQYTLILNSLRTEIEKNILIYEKHPLFDDEIISRVCYNFAGRYDTDIEAQLRVTQKLSKPLNEAYNRYDSIGYREHTAEEEKQAEKEYERCKAEYDKEKKELDKLYELQKQD</sequence>
<evidence type="ECO:0000313" key="3">
    <source>
        <dbReference type="Proteomes" id="UP000432488"/>
    </source>
</evidence>
<feature type="coiled-coil region" evidence="1">
    <location>
        <begin position="136"/>
        <end position="174"/>
    </location>
</feature>
<evidence type="ECO:0000313" key="2">
    <source>
        <dbReference type="EMBL" id="KAB4086193.1"/>
    </source>
</evidence>